<dbReference type="AlphaFoldDB" id="A0A553MNT7"/>
<protein>
    <submittedName>
        <fullName evidence="2">Uncharacterized protein</fullName>
    </submittedName>
</protein>
<feature type="compositionally biased region" description="Basic residues" evidence="1">
    <location>
        <begin position="77"/>
        <end position="86"/>
    </location>
</feature>
<reference evidence="2 3" key="1">
    <citation type="journal article" date="2019" name="Sci. Data">
        <title>Hybrid genome assembly and annotation of Danionella translucida.</title>
        <authorList>
            <person name="Kadobianskyi M."/>
            <person name="Schulze L."/>
            <person name="Schuelke M."/>
            <person name="Judkewitz B."/>
        </authorList>
    </citation>
    <scope>NUCLEOTIDE SEQUENCE [LARGE SCALE GENOMIC DNA]</scope>
    <source>
        <strain evidence="2 3">Bolton</strain>
    </source>
</reference>
<name>A0A553MNT7_9TELE</name>
<feature type="region of interest" description="Disordered" evidence="1">
    <location>
        <begin position="77"/>
        <end position="104"/>
    </location>
</feature>
<organism evidence="2 3">
    <name type="scientific">Danionella cerebrum</name>
    <dbReference type="NCBI Taxonomy" id="2873325"/>
    <lineage>
        <taxon>Eukaryota</taxon>
        <taxon>Metazoa</taxon>
        <taxon>Chordata</taxon>
        <taxon>Craniata</taxon>
        <taxon>Vertebrata</taxon>
        <taxon>Euteleostomi</taxon>
        <taxon>Actinopterygii</taxon>
        <taxon>Neopterygii</taxon>
        <taxon>Teleostei</taxon>
        <taxon>Ostariophysi</taxon>
        <taxon>Cypriniformes</taxon>
        <taxon>Danionidae</taxon>
        <taxon>Danioninae</taxon>
        <taxon>Danionella</taxon>
    </lineage>
</organism>
<gene>
    <name evidence="2" type="ORF">DNTS_001805</name>
</gene>
<dbReference type="EMBL" id="SRMA01027339">
    <property type="protein sequence ID" value="TRY54841.1"/>
    <property type="molecule type" value="Genomic_DNA"/>
</dbReference>
<keyword evidence="3" id="KW-1185">Reference proteome</keyword>
<comment type="caution">
    <text evidence="2">The sequence shown here is derived from an EMBL/GenBank/DDBJ whole genome shotgun (WGS) entry which is preliminary data.</text>
</comment>
<dbReference type="Proteomes" id="UP000316079">
    <property type="component" value="Unassembled WGS sequence"/>
</dbReference>
<evidence type="ECO:0000313" key="3">
    <source>
        <dbReference type="Proteomes" id="UP000316079"/>
    </source>
</evidence>
<evidence type="ECO:0000256" key="1">
    <source>
        <dbReference type="SAM" id="MobiDB-lite"/>
    </source>
</evidence>
<evidence type="ECO:0000313" key="2">
    <source>
        <dbReference type="EMBL" id="TRY54841.1"/>
    </source>
</evidence>
<accession>A0A553MNT7</accession>
<proteinExistence type="predicted"/>
<sequence>MEFLGKCSHVPERTAPSLSYCHRNTLHTFSRRLRNLRIVEAGREAPEFFSEEQGGEEKSQIKGLENAVMRRYGQRLKMRRREKTMRKITAARAAASDRYASHVT</sequence>